<keyword evidence="3" id="KW-0547">Nucleotide-binding</keyword>
<evidence type="ECO:0000313" key="6">
    <source>
        <dbReference type="EMBL" id="TWT24962.1"/>
    </source>
</evidence>
<dbReference type="RefSeq" id="WP_146324498.1">
    <property type="nucleotide sequence ID" value="NZ_BAABLR010000071.1"/>
</dbReference>
<dbReference type="EMBL" id="VOHM01000014">
    <property type="protein sequence ID" value="TWT24962.1"/>
    <property type="molecule type" value="Genomic_DNA"/>
</dbReference>
<keyword evidence="4 6" id="KW-0067">ATP-binding</keyword>
<dbReference type="Pfam" id="PF00005">
    <property type="entry name" value="ABC_tran"/>
    <property type="match status" value="2"/>
</dbReference>
<dbReference type="InterPro" id="IPR015856">
    <property type="entry name" value="ABC_transpr_CbiO/EcfA_su"/>
</dbReference>
<comment type="similarity">
    <text evidence="1">Belongs to the ABC transporter superfamily.</text>
</comment>
<dbReference type="PROSITE" id="PS00675">
    <property type="entry name" value="SIGMA54_INTERACT_1"/>
    <property type="match status" value="1"/>
</dbReference>
<evidence type="ECO:0000259" key="5">
    <source>
        <dbReference type="PROSITE" id="PS50893"/>
    </source>
</evidence>
<dbReference type="GO" id="GO:0043190">
    <property type="term" value="C:ATP-binding cassette (ABC) transporter complex"/>
    <property type="evidence" value="ECO:0007669"/>
    <property type="project" value="TreeGrafter"/>
</dbReference>
<dbReference type="InterPro" id="IPR017871">
    <property type="entry name" value="ABC_transporter-like_CS"/>
</dbReference>
<dbReference type="InterPro" id="IPR050095">
    <property type="entry name" value="ECF_ABC_transporter_ATP-bd"/>
</dbReference>
<organism evidence="6 7">
    <name type="scientific">Corynebacterium canis</name>
    <dbReference type="NCBI Taxonomy" id="679663"/>
    <lineage>
        <taxon>Bacteria</taxon>
        <taxon>Bacillati</taxon>
        <taxon>Actinomycetota</taxon>
        <taxon>Actinomycetes</taxon>
        <taxon>Mycobacteriales</taxon>
        <taxon>Corynebacteriaceae</taxon>
        <taxon>Corynebacterium</taxon>
    </lineage>
</organism>
<feature type="domain" description="ABC transporter" evidence="5">
    <location>
        <begin position="243"/>
        <end position="451"/>
    </location>
</feature>
<dbReference type="SMART" id="SM00382">
    <property type="entry name" value="AAA"/>
    <property type="match status" value="2"/>
</dbReference>
<dbReference type="InterPro" id="IPR025662">
    <property type="entry name" value="Sigma_54_int_dom_ATP-bd_1"/>
</dbReference>
<dbReference type="GO" id="GO:0005524">
    <property type="term" value="F:ATP binding"/>
    <property type="evidence" value="ECO:0007669"/>
    <property type="project" value="UniProtKB-KW"/>
</dbReference>
<evidence type="ECO:0000256" key="2">
    <source>
        <dbReference type="ARBA" id="ARBA00022448"/>
    </source>
</evidence>
<dbReference type="InterPro" id="IPR003593">
    <property type="entry name" value="AAA+_ATPase"/>
</dbReference>
<dbReference type="PROSITE" id="PS00211">
    <property type="entry name" value="ABC_TRANSPORTER_1"/>
    <property type="match status" value="2"/>
</dbReference>
<reference evidence="6 7" key="1">
    <citation type="submission" date="2019-08" db="EMBL/GenBank/DDBJ databases">
        <authorList>
            <person name="Lei W."/>
        </authorList>
    </citation>
    <scope>NUCLEOTIDE SEQUENCE [LARGE SCALE GENOMIC DNA]</scope>
    <source>
        <strain evidence="6 7">CCUG 58627</strain>
    </source>
</reference>
<feature type="domain" description="ABC transporter" evidence="5">
    <location>
        <begin position="1"/>
        <end position="234"/>
    </location>
</feature>
<evidence type="ECO:0000256" key="1">
    <source>
        <dbReference type="ARBA" id="ARBA00005417"/>
    </source>
</evidence>
<dbReference type="PANTHER" id="PTHR43553">
    <property type="entry name" value="HEAVY METAL TRANSPORTER"/>
    <property type="match status" value="1"/>
</dbReference>
<dbReference type="Proteomes" id="UP000320791">
    <property type="component" value="Unassembled WGS sequence"/>
</dbReference>
<name>A0A5C5UH86_9CORY</name>
<evidence type="ECO:0000256" key="3">
    <source>
        <dbReference type="ARBA" id="ARBA00022741"/>
    </source>
</evidence>
<proteinExistence type="inferred from homology"/>
<protein>
    <submittedName>
        <fullName evidence="6">ATP-binding cassette domain-containing protein</fullName>
    </submittedName>
</protein>
<dbReference type="CDD" id="cd03225">
    <property type="entry name" value="ABC_cobalt_CbiO_domain1"/>
    <property type="match status" value="2"/>
</dbReference>
<gene>
    <name evidence="6" type="ORF">FRX94_07420</name>
</gene>
<dbReference type="InterPro" id="IPR003439">
    <property type="entry name" value="ABC_transporter-like_ATP-bd"/>
</dbReference>
<keyword evidence="7" id="KW-1185">Reference proteome</keyword>
<dbReference type="Gene3D" id="3.40.50.300">
    <property type="entry name" value="P-loop containing nucleotide triphosphate hydrolases"/>
    <property type="match status" value="2"/>
</dbReference>
<dbReference type="OrthoDB" id="501320at2"/>
<comment type="caution">
    <text evidence="6">The sequence shown here is derived from an EMBL/GenBank/DDBJ whole genome shotgun (WGS) entry which is preliminary data.</text>
</comment>
<dbReference type="GO" id="GO:0016887">
    <property type="term" value="F:ATP hydrolysis activity"/>
    <property type="evidence" value="ECO:0007669"/>
    <property type="project" value="InterPro"/>
</dbReference>
<keyword evidence="2" id="KW-0813">Transport</keyword>
<dbReference type="GO" id="GO:0042626">
    <property type="term" value="F:ATPase-coupled transmembrane transporter activity"/>
    <property type="evidence" value="ECO:0007669"/>
    <property type="project" value="TreeGrafter"/>
</dbReference>
<dbReference type="PROSITE" id="PS50893">
    <property type="entry name" value="ABC_TRANSPORTER_2"/>
    <property type="match status" value="2"/>
</dbReference>
<evidence type="ECO:0000313" key="7">
    <source>
        <dbReference type="Proteomes" id="UP000320791"/>
    </source>
</evidence>
<sequence>MAGSEVIAKGFGWRHAGRKLPALQGLDLRIEPGERVLLLGESGSGKSTLLAALAGVLGDSEDGERTGSITVNPGPVGMVLQNPDSQVISSRIGDDVAFGCENLCVPRAEIWPRVEHALRTVGLHLPLDHPTAELSGGQKQRLALAGVLAMHAGLILLDEPTANLDPRGVVEVVDAVRHAVENTGATLVVVEHRVAQWMDLITRVIVIGDGRVIADGPPELVAELELPGVWLPNAQMPAWQRRTSDTQLLRAEELVVGYSKPVGSPRNLSLPKGAATVITGPNGAGKTTLALTLAGLLKPLGGRIAGFGSEPHTWKSRALARRIGYVFQDSEHQFVARTVLEEMRVGPQVMGVDAEARIAELLHRLRLEHLARANPFTLSGGQQRRLSVATALVAAPELLILDEPTFGQDRRTFIELVQILRDLTTEGVTICAISHDELFLEAIGDYEVALQ</sequence>
<dbReference type="InterPro" id="IPR027417">
    <property type="entry name" value="P-loop_NTPase"/>
</dbReference>
<evidence type="ECO:0000256" key="4">
    <source>
        <dbReference type="ARBA" id="ARBA00022840"/>
    </source>
</evidence>
<dbReference type="AlphaFoldDB" id="A0A5C5UH86"/>
<accession>A0A5C5UH86</accession>
<dbReference type="SUPFAM" id="SSF52540">
    <property type="entry name" value="P-loop containing nucleoside triphosphate hydrolases"/>
    <property type="match status" value="2"/>
</dbReference>
<dbReference type="PANTHER" id="PTHR43553:SF24">
    <property type="entry name" value="ENERGY-COUPLING FACTOR TRANSPORTER ATP-BINDING PROTEIN ECFA1"/>
    <property type="match status" value="1"/>
</dbReference>